<proteinExistence type="predicted"/>
<dbReference type="InterPro" id="IPR050407">
    <property type="entry name" value="Geranylgeranyl_reductase"/>
</dbReference>
<dbReference type="Gene3D" id="3.50.50.60">
    <property type="entry name" value="FAD/NAD(P)-binding domain"/>
    <property type="match status" value="1"/>
</dbReference>
<sequence length="379" mass="42835">MYDLMIIGGGPSGSSAGRIAAKNGLKTLLLEKEEFPRYKPCGGALSEHAMSYLDFEIPRDIIERDIHGGRFRFGDKDVEYYKDLRVSVIVTRSIFDNFLLEKAKEAGVEVHCKEKVRNISQNGDHVSVTTATGTYESRYAIISTGSQGTLKNIVRRPDNKEEYGVCLVTEIQRTDEEVDNYIKDALELHFGISGLGYGWIFPHRGYFSVGSGSVMAKHLPDPKKAMLDYLELNGFTGEYKLNGHVIPCGGHKRKLVKDRIILSGDAAGFVDAFTGEGLAYAIRSGQIAAETISHNLKNKKDIKHLISYEKRCHSEFGEHLRYSLLVAKFMHRYPEKAFNALISKTDILDMFVEVVIYNKTYKDLVKWLILNFKFGWLRK</sequence>
<accession>A0A1I4SAV8</accession>
<dbReference type="AlphaFoldDB" id="A0A1I4SAV8"/>
<dbReference type="RefSeq" id="WP_091936358.1">
    <property type="nucleotide sequence ID" value="NZ_FOUJ01000003.1"/>
</dbReference>
<dbReference type="Proteomes" id="UP000198535">
    <property type="component" value="Unassembled WGS sequence"/>
</dbReference>
<dbReference type="PANTHER" id="PTHR42685">
    <property type="entry name" value="GERANYLGERANYL DIPHOSPHATE REDUCTASE"/>
    <property type="match status" value="1"/>
</dbReference>
<dbReference type="GO" id="GO:0016628">
    <property type="term" value="F:oxidoreductase activity, acting on the CH-CH group of donors, NAD or NADP as acceptor"/>
    <property type="evidence" value="ECO:0007669"/>
    <property type="project" value="InterPro"/>
</dbReference>
<dbReference type="EMBL" id="FOUJ01000003">
    <property type="protein sequence ID" value="SFM61612.1"/>
    <property type="molecule type" value="Genomic_DNA"/>
</dbReference>
<evidence type="ECO:0000313" key="2">
    <source>
        <dbReference type="Proteomes" id="UP000198535"/>
    </source>
</evidence>
<dbReference type="PRINTS" id="PR00420">
    <property type="entry name" value="RNGMNOXGNASE"/>
</dbReference>
<dbReference type="InterPro" id="IPR011777">
    <property type="entry name" value="Geranylgeranyl_Rdtase_fam"/>
</dbReference>
<dbReference type="PANTHER" id="PTHR42685:SF18">
    <property type="entry name" value="DIGERANYLGERANYLGLYCEROPHOSPHOLIPID REDUCTASE"/>
    <property type="match status" value="1"/>
</dbReference>
<reference evidence="2" key="1">
    <citation type="submission" date="2016-10" db="EMBL/GenBank/DDBJ databases">
        <authorList>
            <person name="Varghese N."/>
            <person name="Submissions S."/>
        </authorList>
    </citation>
    <scope>NUCLEOTIDE SEQUENCE [LARGE SCALE GENOMIC DNA]</scope>
    <source>
        <strain evidence="2">Mob M</strain>
    </source>
</reference>
<keyword evidence="2" id="KW-1185">Reference proteome</keyword>
<evidence type="ECO:0000313" key="1">
    <source>
        <dbReference type="EMBL" id="SFM61612.1"/>
    </source>
</evidence>
<dbReference type="OrthoDB" id="46008at2157"/>
<protein>
    <submittedName>
        <fullName evidence="1">Geranylgeranyl reductase family</fullName>
    </submittedName>
</protein>
<organism evidence="1 2">
    <name type="scientific">Methanolobus profundi</name>
    <dbReference type="NCBI Taxonomy" id="487685"/>
    <lineage>
        <taxon>Archaea</taxon>
        <taxon>Methanobacteriati</taxon>
        <taxon>Methanobacteriota</taxon>
        <taxon>Stenosarchaea group</taxon>
        <taxon>Methanomicrobia</taxon>
        <taxon>Methanosarcinales</taxon>
        <taxon>Methanosarcinaceae</taxon>
        <taxon>Methanolobus</taxon>
    </lineage>
</organism>
<gene>
    <name evidence="1" type="ORF">SAMN04488696_1873</name>
</gene>
<dbReference type="SUPFAM" id="SSF51905">
    <property type="entry name" value="FAD/NAD(P)-binding domain"/>
    <property type="match status" value="1"/>
</dbReference>
<dbReference type="InterPro" id="IPR036188">
    <property type="entry name" value="FAD/NAD-bd_sf"/>
</dbReference>
<name>A0A1I4SAV8_9EURY</name>
<dbReference type="NCBIfam" id="TIGR02032">
    <property type="entry name" value="GG-red-SF"/>
    <property type="match status" value="1"/>
</dbReference>
<dbReference type="Pfam" id="PF12831">
    <property type="entry name" value="FAD_oxidored"/>
    <property type="match status" value="1"/>
</dbReference>
<dbReference type="STRING" id="487685.SAMN04488696_1873"/>